<dbReference type="SUPFAM" id="SSF52058">
    <property type="entry name" value="L domain-like"/>
    <property type="match status" value="1"/>
</dbReference>
<protein>
    <submittedName>
        <fullName evidence="1">Leucine-rich repeats and IQ motif containing 3</fullName>
    </submittedName>
</protein>
<sequence length="202" mass="23221">MASSSTTDFLLYPSKSFILAHGQTDDESKDKNLENIVMVRLTGQSLINMEYLKYCTALKICIMPKCSITDIDALASCPRLLKLDLHGNHINLLPDQPFWAEMKCLHLLYLHDNIISSLKNIRFLSCCPNLIALTMFDTPLSLKRKYRHYVVNNIISLKALDNFVIADEEIIEDWPRNNTFQALTPRFFVNLSRTKKVGHLFI</sequence>
<organism evidence="1 2">
    <name type="scientific">Callorhinchus milii</name>
    <name type="common">Ghost shark</name>
    <dbReference type="NCBI Taxonomy" id="7868"/>
    <lineage>
        <taxon>Eukaryota</taxon>
        <taxon>Metazoa</taxon>
        <taxon>Chordata</taxon>
        <taxon>Craniata</taxon>
        <taxon>Vertebrata</taxon>
        <taxon>Chondrichthyes</taxon>
        <taxon>Holocephali</taxon>
        <taxon>Chimaeriformes</taxon>
        <taxon>Callorhinchidae</taxon>
        <taxon>Callorhinchus</taxon>
    </lineage>
</organism>
<proteinExistence type="predicted"/>
<evidence type="ECO:0000313" key="1">
    <source>
        <dbReference type="Ensembl" id="ENSCMIP00000021541.1"/>
    </source>
</evidence>
<reference evidence="1" key="5">
    <citation type="submission" date="2025-09" db="UniProtKB">
        <authorList>
            <consortium name="Ensembl"/>
        </authorList>
    </citation>
    <scope>IDENTIFICATION</scope>
</reference>
<dbReference type="Gene3D" id="3.80.10.10">
    <property type="entry name" value="Ribonuclease Inhibitor"/>
    <property type="match status" value="1"/>
</dbReference>
<reference evidence="1" key="4">
    <citation type="submission" date="2025-08" db="UniProtKB">
        <authorList>
            <consortium name="Ensembl"/>
        </authorList>
    </citation>
    <scope>IDENTIFICATION</scope>
</reference>
<dbReference type="PROSITE" id="PS51450">
    <property type="entry name" value="LRR"/>
    <property type="match status" value="1"/>
</dbReference>
<reference evidence="2" key="3">
    <citation type="journal article" date="2014" name="Nature">
        <title>Elephant shark genome provides unique insights into gnathostome evolution.</title>
        <authorList>
            <consortium name="International Elephant Shark Genome Sequencing Consortium"/>
            <person name="Venkatesh B."/>
            <person name="Lee A.P."/>
            <person name="Ravi V."/>
            <person name="Maurya A.K."/>
            <person name="Lian M.M."/>
            <person name="Swann J.B."/>
            <person name="Ohta Y."/>
            <person name="Flajnik M.F."/>
            <person name="Sutoh Y."/>
            <person name="Kasahara M."/>
            <person name="Hoon S."/>
            <person name="Gangu V."/>
            <person name="Roy S.W."/>
            <person name="Irimia M."/>
            <person name="Korzh V."/>
            <person name="Kondrychyn I."/>
            <person name="Lim Z.W."/>
            <person name="Tay B.H."/>
            <person name="Tohari S."/>
            <person name="Kong K.W."/>
            <person name="Ho S."/>
            <person name="Lorente-Galdos B."/>
            <person name="Quilez J."/>
            <person name="Marques-Bonet T."/>
            <person name="Raney B.J."/>
            <person name="Ingham P.W."/>
            <person name="Tay A."/>
            <person name="Hillier L.W."/>
            <person name="Minx P."/>
            <person name="Boehm T."/>
            <person name="Wilson R.K."/>
            <person name="Brenner S."/>
            <person name="Warren W.C."/>
        </authorList>
    </citation>
    <scope>NUCLEOTIDE SEQUENCE [LARGE SCALE GENOMIC DNA]</scope>
</reference>
<dbReference type="InParanoid" id="A0A4W3HYS6"/>
<dbReference type="InterPro" id="IPR052859">
    <property type="entry name" value="LRR-IQ_domain_protein"/>
</dbReference>
<dbReference type="InterPro" id="IPR032675">
    <property type="entry name" value="LRR_dom_sf"/>
</dbReference>
<keyword evidence="2" id="KW-1185">Reference proteome</keyword>
<dbReference type="InterPro" id="IPR001611">
    <property type="entry name" value="Leu-rich_rpt"/>
</dbReference>
<reference evidence="2" key="2">
    <citation type="journal article" date="2007" name="PLoS Biol.">
        <title>Survey sequencing and comparative analysis of the elephant shark (Callorhinchus milii) genome.</title>
        <authorList>
            <person name="Venkatesh B."/>
            <person name="Kirkness E.F."/>
            <person name="Loh Y.H."/>
            <person name="Halpern A.L."/>
            <person name="Lee A.P."/>
            <person name="Johnson J."/>
            <person name="Dandona N."/>
            <person name="Viswanathan L.D."/>
            <person name="Tay A."/>
            <person name="Venter J.C."/>
            <person name="Strausberg R.L."/>
            <person name="Brenner S."/>
        </authorList>
    </citation>
    <scope>NUCLEOTIDE SEQUENCE [LARGE SCALE GENOMIC DNA]</scope>
</reference>
<dbReference type="PANTHER" id="PTHR46723">
    <property type="entry name" value="LEUCINE-RICH REPEAT AND IQ DOMAIN-CONTAINING PROTEIN 3"/>
    <property type="match status" value="1"/>
</dbReference>
<dbReference type="GeneTree" id="ENSGT00390000004404"/>
<dbReference type="Proteomes" id="UP000314986">
    <property type="component" value="Unassembled WGS sequence"/>
</dbReference>
<dbReference type="PANTHER" id="PTHR46723:SF1">
    <property type="entry name" value="LEUCINE-RICH REPEAT AND IQ DOMAIN-CONTAINING PROTEIN 3"/>
    <property type="match status" value="1"/>
</dbReference>
<dbReference type="Ensembl" id="ENSCMIT00000021926.1">
    <property type="protein sequence ID" value="ENSCMIP00000021541.1"/>
    <property type="gene ID" value="ENSCMIG00000009801.1"/>
</dbReference>
<reference evidence="2" key="1">
    <citation type="journal article" date="2006" name="Science">
        <title>Ancient noncoding elements conserved in the human genome.</title>
        <authorList>
            <person name="Venkatesh B."/>
            <person name="Kirkness E.F."/>
            <person name="Loh Y.H."/>
            <person name="Halpern A.L."/>
            <person name="Lee A.P."/>
            <person name="Johnson J."/>
            <person name="Dandona N."/>
            <person name="Viswanathan L.D."/>
            <person name="Tay A."/>
            <person name="Venter J.C."/>
            <person name="Strausberg R.L."/>
            <person name="Brenner S."/>
        </authorList>
    </citation>
    <scope>NUCLEOTIDE SEQUENCE [LARGE SCALE GENOMIC DNA]</scope>
</reference>
<name>A0A4W3HYS6_CALMI</name>
<dbReference type="OMA" id="ALECCTH"/>
<evidence type="ECO:0000313" key="2">
    <source>
        <dbReference type="Proteomes" id="UP000314986"/>
    </source>
</evidence>
<dbReference type="AlphaFoldDB" id="A0A4W3HYS6"/>
<accession>A0A4W3HYS6</accession>
<dbReference type="STRING" id="7868.ENSCMIP00000021541"/>